<reference evidence="2 3" key="1">
    <citation type="submission" date="2020-01" db="EMBL/GenBank/DDBJ databases">
        <title>Genetics and antimicrobial susceptibilities of Nocardia species isolated from the soil; a comparison with species isolated from humans.</title>
        <authorList>
            <person name="Carrasco G."/>
            <person name="Monzon S."/>
            <person name="Sansegundo M."/>
            <person name="Garcia E."/>
            <person name="Garrido N."/>
            <person name="Medina M.J."/>
            <person name="Villalon P."/>
            <person name="Ramirez-Arocha A.C."/>
            <person name="Jimenez P."/>
            <person name="Cuesta I."/>
            <person name="Valdezate S."/>
        </authorList>
    </citation>
    <scope>NUCLEOTIDE SEQUENCE [LARGE SCALE GENOMIC DNA]</scope>
    <source>
        <strain evidence="2 3">CNM20110649</strain>
    </source>
</reference>
<dbReference type="EMBL" id="JAAGUX010000089">
    <property type="protein sequence ID" value="NEW59308.1"/>
    <property type="molecule type" value="Genomic_DNA"/>
</dbReference>
<dbReference type="SUPFAM" id="SSF52009">
    <property type="entry name" value="Phosphohistidine domain"/>
    <property type="match status" value="1"/>
</dbReference>
<dbReference type="Pfam" id="PF00391">
    <property type="entry name" value="PEP-utilizers"/>
    <property type="match status" value="1"/>
</dbReference>
<dbReference type="PANTHER" id="PTHR43615">
    <property type="entry name" value="PHOSPHOENOLPYRUVATE SYNTHASE-RELATED"/>
    <property type="match status" value="1"/>
</dbReference>
<name>A0ABX0CSC7_9NOCA</name>
<evidence type="ECO:0000313" key="3">
    <source>
        <dbReference type="Proteomes" id="UP000470876"/>
    </source>
</evidence>
<comment type="caution">
    <text evidence="2">The sequence shown here is derived from an EMBL/GenBank/DDBJ whole genome shotgun (WGS) entry which is preliminary data.</text>
</comment>
<accession>A0ABX0CSC7</accession>
<protein>
    <recommendedName>
        <fullName evidence="1">PEP-utilising enzyme mobile domain-containing protein</fullName>
    </recommendedName>
</protein>
<evidence type="ECO:0000313" key="2">
    <source>
        <dbReference type="EMBL" id="NEW59308.1"/>
    </source>
</evidence>
<dbReference type="Gene3D" id="3.50.30.10">
    <property type="entry name" value="Phosphohistidine domain"/>
    <property type="match status" value="1"/>
</dbReference>
<dbReference type="PANTHER" id="PTHR43615:SF1">
    <property type="entry name" value="PPDK_N DOMAIN-CONTAINING PROTEIN"/>
    <property type="match status" value="1"/>
</dbReference>
<dbReference type="Proteomes" id="UP000470876">
    <property type="component" value="Unassembled WGS sequence"/>
</dbReference>
<dbReference type="InterPro" id="IPR051549">
    <property type="entry name" value="PEP_Utilizing_Enz"/>
</dbReference>
<dbReference type="InterPro" id="IPR008279">
    <property type="entry name" value="PEP-util_enz_mobile_dom"/>
</dbReference>
<proteinExistence type="predicted"/>
<sequence>MGERPPEGSVLVVRHLDPRLAVVVPRLAGLIAETGSPLSHVAILAREQGIPVVVGYPDATRRLPDGAVVELDGRTGAVRVSAEEAQA</sequence>
<organism evidence="2 3">
    <name type="scientific">Nocardia cyriacigeorgica</name>
    <dbReference type="NCBI Taxonomy" id="135487"/>
    <lineage>
        <taxon>Bacteria</taxon>
        <taxon>Bacillati</taxon>
        <taxon>Actinomycetota</taxon>
        <taxon>Actinomycetes</taxon>
        <taxon>Mycobacteriales</taxon>
        <taxon>Nocardiaceae</taxon>
        <taxon>Nocardia</taxon>
    </lineage>
</organism>
<feature type="domain" description="PEP-utilising enzyme mobile" evidence="1">
    <location>
        <begin position="6"/>
        <end position="76"/>
    </location>
</feature>
<evidence type="ECO:0000259" key="1">
    <source>
        <dbReference type="Pfam" id="PF00391"/>
    </source>
</evidence>
<keyword evidence="3" id="KW-1185">Reference proteome</keyword>
<gene>
    <name evidence="2" type="ORF">GV794_27280</name>
</gene>
<dbReference type="InterPro" id="IPR036637">
    <property type="entry name" value="Phosphohistidine_dom_sf"/>
</dbReference>